<gene>
    <name evidence="1" type="ORF">HPP92_012682</name>
</gene>
<evidence type="ECO:0000313" key="2">
    <source>
        <dbReference type="Proteomes" id="UP000636800"/>
    </source>
</evidence>
<sequence length="66" mass="7530">MAEEQWWSILMVADGGGGKQGGLETKEEKFDLGESAQDKFKHLNIRGWGIWRLMWRSHQASPPCVN</sequence>
<dbReference type="AlphaFoldDB" id="A0A835UXX1"/>
<dbReference type="Proteomes" id="UP000636800">
    <property type="component" value="Chromosome 6"/>
</dbReference>
<organism evidence="1 2">
    <name type="scientific">Vanilla planifolia</name>
    <name type="common">Vanilla</name>
    <dbReference type="NCBI Taxonomy" id="51239"/>
    <lineage>
        <taxon>Eukaryota</taxon>
        <taxon>Viridiplantae</taxon>
        <taxon>Streptophyta</taxon>
        <taxon>Embryophyta</taxon>
        <taxon>Tracheophyta</taxon>
        <taxon>Spermatophyta</taxon>
        <taxon>Magnoliopsida</taxon>
        <taxon>Liliopsida</taxon>
        <taxon>Asparagales</taxon>
        <taxon>Orchidaceae</taxon>
        <taxon>Vanilloideae</taxon>
        <taxon>Vanilleae</taxon>
        <taxon>Vanilla</taxon>
    </lineage>
</organism>
<evidence type="ECO:0000313" key="1">
    <source>
        <dbReference type="EMBL" id="KAG0475841.1"/>
    </source>
</evidence>
<reference evidence="1 2" key="1">
    <citation type="journal article" date="2020" name="Nat. Food">
        <title>A phased Vanilla planifolia genome enables genetic improvement of flavour and production.</title>
        <authorList>
            <person name="Hasing T."/>
            <person name="Tang H."/>
            <person name="Brym M."/>
            <person name="Khazi F."/>
            <person name="Huang T."/>
            <person name="Chambers A.H."/>
        </authorList>
    </citation>
    <scope>NUCLEOTIDE SEQUENCE [LARGE SCALE GENOMIC DNA]</scope>
    <source>
        <tissue evidence="1">Leaf</tissue>
    </source>
</reference>
<keyword evidence="2" id="KW-1185">Reference proteome</keyword>
<dbReference type="EMBL" id="JADCNL010000006">
    <property type="protein sequence ID" value="KAG0475841.1"/>
    <property type="molecule type" value="Genomic_DNA"/>
</dbReference>
<accession>A0A835UXX1</accession>
<name>A0A835UXX1_VANPL</name>
<comment type="caution">
    <text evidence="1">The sequence shown here is derived from an EMBL/GenBank/DDBJ whole genome shotgun (WGS) entry which is preliminary data.</text>
</comment>
<dbReference type="OrthoDB" id="1901794at2759"/>
<protein>
    <submittedName>
        <fullName evidence="1">Uncharacterized protein</fullName>
    </submittedName>
</protein>
<proteinExistence type="predicted"/>